<accession>J0W505</accession>
<comment type="catalytic activity">
    <reaction evidence="1">
        <text>ATP + protein L-histidine = ADP + protein N-phospho-L-histidine.</text>
        <dbReference type="EC" id="2.7.13.3"/>
    </reaction>
</comment>
<dbReference type="Pfam" id="PF02518">
    <property type="entry name" value="HATPase_c"/>
    <property type="match status" value="1"/>
</dbReference>
<reference evidence="9 10" key="1">
    <citation type="submission" date="2012-02" db="EMBL/GenBank/DDBJ databases">
        <title>Improved High-Quality Draft Sequence of Rhizobium leguminosarum bv. trifolii WSM2297.</title>
        <authorList>
            <consortium name="US DOE Joint Genome Institute"/>
            <person name="Lucas S."/>
            <person name="Han J."/>
            <person name="Lapidus A."/>
            <person name="Cheng J.-F."/>
            <person name="Goodwin L."/>
            <person name="Pitluck S."/>
            <person name="Peters L."/>
            <person name="Ovchinnikova G."/>
            <person name="Zhang X."/>
            <person name="Detter J.C."/>
            <person name="Han C."/>
            <person name="Tapia R."/>
            <person name="Land M."/>
            <person name="Hauser L."/>
            <person name="Kyrpides N."/>
            <person name="Ivanova N."/>
            <person name="Pagani I."/>
            <person name="Brau L."/>
            <person name="Yates R."/>
            <person name="O'Hara G."/>
            <person name="Rui T."/>
            <person name="Howieson J."/>
            <person name="Reeve W."/>
            <person name="Woyke T."/>
        </authorList>
    </citation>
    <scope>NUCLEOTIDE SEQUENCE [LARGE SCALE GENOMIC DNA]</scope>
    <source>
        <strain evidence="9 10">WSM2297</strain>
    </source>
</reference>
<evidence type="ECO:0000259" key="8">
    <source>
        <dbReference type="PROSITE" id="PS50113"/>
    </source>
</evidence>
<dbReference type="InterPro" id="IPR001610">
    <property type="entry name" value="PAC"/>
</dbReference>
<dbReference type="HOGENOM" id="CLU_000445_114_39_5"/>
<evidence type="ECO:0000259" key="6">
    <source>
        <dbReference type="PROSITE" id="PS50109"/>
    </source>
</evidence>
<dbReference type="SUPFAM" id="SSF55785">
    <property type="entry name" value="PYP-like sensor domain (PAS domain)"/>
    <property type="match status" value="3"/>
</dbReference>
<evidence type="ECO:0000256" key="5">
    <source>
        <dbReference type="ARBA" id="ARBA00022777"/>
    </source>
</evidence>
<proteinExistence type="predicted"/>
<dbReference type="GO" id="GO:0000155">
    <property type="term" value="F:phosphorelay sensor kinase activity"/>
    <property type="evidence" value="ECO:0007669"/>
    <property type="project" value="InterPro"/>
</dbReference>
<dbReference type="InterPro" id="IPR036097">
    <property type="entry name" value="HisK_dim/P_sf"/>
</dbReference>
<gene>
    <name evidence="9" type="ORF">Rleg4DRAFT_1842</name>
</gene>
<dbReference type="InterPro" id="IPR013655">
    <property type="entry name" value="PAS_fold_3"/>
</dbReference>
<feature type="domain" description="PAS" evidence="7">
    <location>
        <begin position="272"/>
        <end position="343"/>
    </location>
</feature>
<dbReference type="SUPFAM" id="SSF47384">
    <property type="entry name" value="Homodimeric domain of signal transducing histidine kinase"/>
    <property type="match status" value="1"/>
</dbReference>
<dbReference type="SMART" id="SM00388">
    <property type="entry name" value="HisKA"/>
    <property type="match status" value="1"/>
</dbReference>
<dbReference type="InterPro" id="IPR035965">
    <property type="entry name" value="PAS-like_dom_sf"/>
</dbReference>
<dbReference type="NCBIfam" id="TIGR00229">
    <property type="entry name" value="sensory_box"/>
    <property type="match status" value="3"/>
</dbReference>
<dbReference type="PROSITE" id="PS50112">
    <property type="entry name" value="PAS"/>
    <property type="match status" value="3"/>
</dbReference>
<feature type="domain" description="PAC" evidence="8">
    <location>
        <begin position="219"/>
        <end position="271"/>
    </location>
</feature>
<feature type="domain" description="PAS" evidence="7">
    <location>
        <begin position="146"/>
        <end position="216"/>
    </location>
</feature>
<dbReference type="CDD" id="cd00130">
    <property type="entry name" value="PAS"/>
    <property type="match status" value="3"/>
</dbReference>
<name>J0W505_RHILT</name>
<keyword evidence="3" id="KW-0597">Phosphoprotein</keyword>
<feature type="domain" description="PAS" evidence="7">
    <location>
        <begin position="400"/>
        <end position="470"/>
    </location>
</feature>
<evidence type="ECO:0000256" key="2">
    <source>
        <dbReference type="ARBA" id="ARBA00012438"/>
    </source>
</evidence>
<evidence type="ECO:0000256" key="4">
    <source>
        <dbReference type="ARBA" id="ARBA00022679"/>
    </source>
</evidence>
<dbReference type="FunFam" id="3.30.450.20:FF:000099">
    <property type="entry name" value="Sensory box sensor histidine kinase"/>
    <property type="match status" value="2"/>
</dbReference>
<dbReference type="InterPro" id="IPR005467">
    <property type="entry name" value="His_kinase_dom"/>
</dbReference>
<dbReference type="SMART" id="SM00387">
    <property type="entry name" value="HATPase_c"/>
    <property type="match status" value="1"/>
</dbReference>
<dbReference type="InterPro" id="IPR000700">
    <property type="entry name" value="PAS-assoc_C"/>
</dbReference>
<evidence type="ECO:0000256" key="3">
    <source>
        <dbReference type="ARBA" id="ARBA00022553"/>
    </source>
</evidence>
<dbReference type="PROSITE" id="PS50113">
    <property type="entry name" value="PAC"/>
    <property type="match status" value="3"/>
</dbReference>
<dbReference type="InterPro" id="IPR036890">
    <property type="entry name" value="HATPase_C_sf"/>
</dbReference>
<dbReference type="InterPro" id="IPR000014">
    <property type="entry name" value="PAS"/>
</dbReference>
<dbReference type="OrthoDB" id="226486at2"/>
<dbReference type="RefSeq" id="WP_003580737.1">
    <property type="nucleotide sequence ID" value="NZ_JH719395.1"/>
</dbReference>
<protein>
    <recommendedName>
        <fullName evidence="2">histidine kinase</fullName>
        <ecNumber evidence="2">2.7.13.3</ecNumber>
    </recommendedName>
</protein>
<dbReference type="PANTHER" id="PTHR43304">
    <property type="entry name" value="PHYTOCHROME-LIKE PROTEIN CPH1"/>
    <property type="match status" value="1"/>
</dbReference>
<dbReference type="PANTHER" id="PTHR43304:SF1">
    <property type="entry name" value="PAC DOMAIN-CONTAINING PROTEIN"/>
    <property type="match status" value="1"/>
</dbReference>
<dbReference type="PROSITE" id="PS50109">
    <property type="entry name" value="HIS_KIN"/>
    <property type="match status" value="1"/>
</dbReference>
<dbReference type="SMART" id="SM00091">
    <property type="entry name" value="PAS"/>
    <property type="match status" value="3"/>
</dbReference>
<organism evidence="9 10">
    <name type="scientific">Rhizobium leguminosarum bv. trifolii WSM2297</name>
    <dbReference type="NCBI Taxonomy" id="754762"/>
    <lineage>
        <taxon>Bacteria</taxon>
        <taxon>Pseudomonadati</taxon>
        <taxon>Pseudomonadota</taxon>
        <taxon>Alphaproteobacteria</taxon>
        <taxon>Hyphomicrobiales</taxon>
        <taxon>Rhizobiaceae</taxon>
        <taxon>Rhizobium/Agrobacterium group</taxon>
        <taxon>Rhizobium</taxon>
    </lineage>
</organism>
<dbReference type="EC" id="2.7.13.3" evidence="2"/>
<dbReference type="AlphaFoldDB" id="J0W505"/>
<evidence type="ECO:0000313" key="10">
    <source>
        <dbReference type="Proteomes" id="UP000005732"/>
    </source>
</evidence>
<dbReference type="CDD" id="cd00082">
    <property type="entry name" value="HisKA"/>
    <property type="match status" value="1"/>
</dbReference>
<dbReference type="InterPro" id="IPR052162">
    <property type="entry name" value="Sensor_kinase/Photoreceptor"/>
</dbReference>
<evidence type="ECO:0000313" key="9">
    <source>
        <dbReference type="EMBL" id="EJC80223.1"/>
    </source>
</evidence>
<dbReference type="Pfam" id="PF08447">
    <property type="entry name" value="PAS_3"/>
    <property type="match status" value="3"/>
</dbReference>
<sequence>MPRTSTRVDYEILVVEALLDALLEGLKVDFAGVVLDGSARSTAFEMMRSSAEFDVSDVQTCMARARSPDTAAYPDALTVAGTTISLFVTPLSARAERGHLIVGSRRPGFPTELERLVLSQAVLQAIVGLEHGQSAARRVDGPYATREADLTEVVNSIPGMAWSAAPDGSVDYFNGNYLRYVGQDADSLRGIGWTVAVHPDDINGLVEEWGRMLSSRLGGEAEARLRRFDGEYRWFLFRTNPLLDSDGTVVRWYGLNIDIEDRKRAAEALEASEFHLRQLTETIPQALWSATPDGAIRYLNKRGLDFLGVKADDLTDGFWWTEGLHPDQVAGIIRIWQHSVATGEPYNVEVLNRHPADEAYRWVDVRALPMRDENNNILMWYGSLIDIHDWKMAQEDIASSERRLRLIIDTIPGMVWSALPDGGASFANRHFRTYLGLSMDEAKEGGWASAVHPDDLPELREIWRRMAESSQPGECEARWRRFDGEYRWFLCRGNPLVGAAGSVEWFGINVDIHDRKIAQDELREAQAELTHMTRVMGMGQLTAAIAHELSQPLSGILVNASAGLRMLSRDPPQVESAQETIKRTIRDANRASDVTERIRALYNKSDPIVEVVDLNAIAQEVIGFAHNDLRKNGVNVRIRLASDLPAVRGDRVQLQQVIFNFIKNGTEAMSGVVGRPKDLEISTAREKSDHVRLAVKDAGLGFDPVMSEKLFSPFFTTKTNGMGVGLSVSRAIVESHSGRLWAEPNEQYGATFAFSIPAGEATSASTNTNRDGSQ</sequence>
<dbReference type="PRINTS" id="PR00344">
    <property type="entry name" value="BCTRLSENSOR"/>
</dbReference>
<feature type="domain" description="PAC" evidence="8">
    <location>
        <begin position="344"/>
        <end position="399"/>
    </location>
</feature>
<evidence type="ECO:0000259" key="7">
    <source>
        <dbReference type="PROSITE" id="PS50112"/>
    </source>
</evidence>
<feature type="domain" description="PAC" evidence="8">
    <location>
        <begin position="473"/>
        <end position="524"/>
    </location>
</feature>
<dbReference type="Proteomes" id="UP000005732">
    <property type="component" value="Unassembled WGS sequence"/>
</dbReference>
<dbReference type="Gene3D" id="3.30.565.10">
    <property type="entry name" value="Histidine kinase-like ATPase, C-terminal domain"/>
    <property type="match status" value="1"/>
</dbReference>
<keyword evidence="4" id="KW-0808">Transferase</keyword>
<dbReference type="SUPFAM" id="SSF55874">
    <property type="entry name" value="ATPase domain of HSP90 chaperone/DNA topoisomerase II/histidine kinase"/>
    <property type="match status" value="1"/>
</dbReference>
<dbReference type="InterPro" id="IPR004358">
    <property type="entry name" value="Sig_transdc_His_kin-like_C"/>
</dbReference>
<dbReference type="Gene3D" id="3.30.450.20">
    <property type="entry name" value="PAS domain"/>
    <property type="match status" value="3"/>
</dbReference>
<evidence type="ECO:0000256" key="1">
    <source>
        <dbReference type="ARBA" id="ARBA00000085"/>
    </source>
</evidence>
<dbReference type="InterPro" id="IPR003594">
    <property type="entry name" value="HATPase_dom"/>
</dbReference>
<dbReference type="SMART" id="SM00086">
    <property type="entry name" value="PAC"/>
    <property type="match status" value="3"/>
</dbReference>
<keyword evidence="5" id="KW-0418">Kinase</keyword>
<dbReference type="Gene3D" id="1.10.287.130">
    <property type="match status" value="1"/>
</dbReference>
<feature type="domain" description="Histidine kinase" evidence="6">
    <location>
        <begin position="544"/>
        <end position="760"/>
    </location>
</feature>
<dbReference type="InterPro" id="IPR003661">
    <property type="entry name" value="HisK_dim/P_dom"/>
</dbReference>
<dbReference type="Pfam" id="PF00512">
    <property type="entry name" value="HisKA"/>
    <property type="match status" value="1"/>
</dbReference>
<dbReference type="EMBL" id="JH719395">
    <property type="protein sequence ID" value="EJC80223.1"/>
    <property type="molecule type" value="Genomic_DNA"/>
</dbReference>